<comment type="caution">
    <text evidence="3">The sequence shown here is derived from an EMBL/GenBank/DDBJ whole genome shotgun (WGS) entry which is preliminary data.</text>
</comment>
<feature type="compositionally biased region" description="Low complexity" evidence="1">
    <location>
        <begin position="142"/>
        <end position="169"/>
    </location>
</feature>
<evidence type="ECO:0000256" key="2">
    <source>
        <dbReference type="SAM" id="SignalP"/>
    </source>
</evidence>
<protein>
    <recommendedName>
        <fullName evidence="5">Protein KRE1</fullName>
    </recommendedName>
</protein>
<gene>
    <name evidence="3" type="ORF">C6P45_003709</name>
</gene>
<keyword evidence="4" id="KW-1185">Reference proteome</keyword>
<organism evidence="3 4">
    <name type="scientific">Maudiozyma exigua</name>
    <name type="common">Yeast</name>
    <name type="synonym">Kazachstania exigua</name>
    <dbReference type="NCBI Taxonomy" id="34358"/>
    <lineage>
        <taxon>Eukaryota</taxon>
        <taxon>Fungi</taxon>
        <taxon>Dikarya</taxon>
        <taxon>Ascomycota</taxon>
        <taxon>Saccharomycotina</taxon>
        <taxon>Saccharomycetes</taxon>
        <taxon>Saccharomycetales</taxon>
        <taxon>Saccharomycetaceae</taxon>
        <taxon>Maudiozyma</taxon>
    </lineage>
</organism>
<dbReference type="GO" id="GO:0031505">
    <property type="term" value="P:fungal-type cell wall organization"/>
    <property type="evidence" value="ECO:0007669"/>
    <property type="project" value="InterPro"/>
</dbReference>
<accession>A0A9P7BD66</accession>
<dbReference type="InterPro" id="IPR031452">
    <property type="entry name" value="Kre1"/>
</dbReference>
<evidence type="ECO:0000313" key="4">
    <source>
        <dbReference type="Proteomes" id="UP000750334"/>
    </source>
</evidence>
<feature type="signal peptide" evidence="2">
    <location>
        <begin position="1"/>
        <end position="19"/>
    </location>
</feature>
<evidence type="ECO:0000256" key="1">
    <source>
        <dbReference type="SAM" id="MobiDB-lite"/>
    </source>
</evidence>
<dbReference type="OrthoDB" id="5406216at2759"/>
<reference evidence="3 4" key="1">
    <citation type="submission" date="2020-11" db="EMBL/GenBank/DDBJ databases">
        <title>Kefir isolates.</title>
        <authorList>
            <person name="Marcisauskas S."/>
            <person name="Kim Y."/>
            <person name="Blasche S."/>
        </authorList>
    </citation>
    <scope>NUCLEOTIDE SEQUENCE [LARGE SCALE GENOMIC DNA]</scope>
    <source>
        <strain evidence="3 4">OG2</strain>
    </source>
</reference>
<dbReference type="Proteomes" id="UP000750334">
    <property type="component" value="Unassembled WGS sequence"/>
</dbReference>
<feature type="chain" id="PRO_5040485235" description="Protein KRE1" evidence="2">
    <location>
        <begin position="20"/>
        <end position="302"/>
    </location>
</feature>
<proteinExistence type="predicted"/>
<feature type="region of interest" description="Disordered" evidence="1">
    <location>
        <begin position="85"/>
        <end position="104"/>
    </location>
</feature>
<name>A0A9P7BD66_MAUEX</name>
<feature type="region of interest" description="Disordered" evidence="1">
    <location>
        <begin position="142"/>
        <end position="185"/>
    </location>
</feature>
<sequence length="302" mass="31547">MLFDKLLITILCSINIVFAAITTQLVTTTNIAGVTLVRTSTFDNAAATNTALNTNTGVQTITYTSTDPNGILLTRTTVTNVGALTASSSTGTSKGTSTGTSTNTVTNTAVTQTGLITSTYTSTDPNGVTLTRTTTYALTSSTSDATGTATTTGTGKSSSSKTSKSTTGSYVNNGRPDPSTSMTPYPLTPVTTLSLDRFYTVTQGTTKVYTSLRARTTIYATVVVSGQTIVRSTTFAQRFSSQYTAVAVPSSGSIGLGSLTGTIGVIKTNMKTTIKYNEADRNLAFNTKNLLGLFILFISLWI</sequence>
<evidence type="ECO:0000313" key="3">
    <source>
        <dbReference type="EMBL" id="KAG0672234.1"/>
    </source>
</evidence>
<dbReference type="Pfam" id="PF17056">
    <property type="entry name" value="KRE1"/>
    <property type="match status" value="1"/>
</dbReference>
<dbReference type="EMBL" id="PUHR01000004">
    <property type="protein sequence ID" value="KAG0672234.1"/>
    <property type="molecule type" value="Genomic_DNA"/>
</dbReference>
<keyword evidence="2" id="KW-0732">Signal</keyword>
<dbReference type="AlphaFoldDB" id="A0A9P7BD66"/>
<evidence type="ECO:0008006" key="5">
    <source>
        <dbReference type="Google" id="ProtNLM"/>
    </source>
</evidence>